<dbReference type="Pfam" id="PF25487">
    <property type="entry name" value="ETR1_N"/>
    <property type="match status" value="1"/>
</dbReference>
<dbReference type="GO" id="GO:0005524">
    <property type="term" value="F:ATP binding"/>
    <property type="evidence" value="ECO:0007669"/>
    <property type="project" value="UniProtKB-KW"/>
</dbReference>
<dbReference type="GO" id="GO:0004673">
    <property type="term" value="F:protein histidine kinase activity"/>
    <property type="evidence" value="ECO:0007669"/>
    <property type="project" value="UniProtKB-EC"/>
</dbReference>
<dbReference type="EMBL" id="JAAIKB010000008">
    <property type="protein sequence ID" value="NGM22127.1"/>
    <property type="molecule type" value="Genomic_DNA"/>
</dbReference>
<evidence type="ECO:0000256" key="8">
    <source>
        <dbReference type="SAM" id="Phobius"/>
    </source>
</evidence>
<evidence type="ECO:0000259" key="11">
    <source>
        <dbReference type="PROSITE" id="PS50113"/>
    </source>
</evidence>
<comment type="caution">
    <text evidence="12">The sequence shown here is derived from an EMBL/GenBank/DDBJ whole genome shotgun (WGS) entry which is preliminary data.</text>
</comment>
<feature type="domain" description="Histidine kinase" evidence="9">
    <location>
        <begin position="277"/>
        <end position="498"/>
    </location>
</feature>
<dbReference type="InterPro" id="IPR005467">
    <property type="entry name" value="His_kinase_dom"/>
</dbReference>
<dbReference type="EC" id="2.7.13.3" evidence="2"/>
<evidence type="ECO:0000313" key="12">
    <source>
        <dbReference type="EMBL" id="NGM22127.1"/>
    </source>
</evidence>
<dbReference type="AlphaFoldDB" id="A0A6M1LPL3"/>
<dbReference type="PRINTS" id="PR00344">
    <property type="entry name" value="BCTRLSENSOR"/>
</dbReference>
<proteinExistence type="predicted"/>
<dbReference type="InterPro" id="IPR013656">
    <property type="entry name" value="PAS_4"/>
</dbReference>
<dbReference type="Proteomes" id="UP000475385">
    <property type="component" value="Unassembled WGS sequence"/>
</dbReference>
<evidence type="ECO:0000313" key="13">
    <source>
        <dbReference type="Proteomes" id="UP000475385"/>
    </source>
</evidence>
<reference evidence="12 13" key="1">
    <citation type="submission" date="2020-03" db="EMBL/GenBank/DDBJ databases">
        <title>Roseomonas stagni sp. nov., isolated from pond water in Japan.</title>
        <authorList>
            <person name="Furuhata K."/>
            <person name="Miyamoto H."/>
            <person name="Goto K."/>
        </authorList>
    </citation>
    <scope>NUCLEOTIDE SEQUENCE [LARGE SCALE GENOMIC DNA]</scope>
    <source>
        <strain evidence="12 13">PeD5</strain>
    </source>
</reference>
<dbReference type="InterPro" id="IPR058544">
    <property type="entry name" value="ETR1_N"/>
</dbReference>
<dbReference type="CDD" id="cd00130">
    <property type="entry name" value="PAS"/>
    <property type="match status" value="1"/>
</dbReference>
<organism evidence="12 13">
    <name type="scientific">Falsiroseomonas algicola</name>
    <dbReference type="NCBI Taxonomy" id="2716930"/>
    <lineage>
        <taxon>Bacteria</taxon>
        <taxon>Pseudomonadati</taxon>
        <taxon>Pseudomonadota</taxon>
        <taxon>Alphaproteobacteria</taxon>
        <taxon>Acetobacterales</taxon>
        <taxon>Roseomonadaceae</taxon>
        <taxon>Falsiroseomonas</taxon>
    </lineage>
</organism>
<keyword evidence="4" id="KW-0547">Nucleotide-binding</keyword>
<dbReference type="Pfam" id="PF02518">
    <property type="entry name" value="HATPase_c"/>
    <property type="match status" value="1"/>
</dbReference>
<dbReference type="InterPro" id="IPR000700">
    <property type="entry name" value="PAS-assoc_C"/>
</dbReference>
<dbReference type="NCBIfam" id="TIGR00229">
    <property type="entry name" value="sensory_box"/>
    <property type="match status" value="1"/>
</dbReference>
<feature type="domain" description="PAS" evidence="10">
    <location>
        <begin position="135"/>
        <end position="202"/>
    </location>
</feature>
<name>A0A6M1LPL3_9PROT</name>
<evidence type="ECO:0000256" key="4">
    <source>
        <dbReference type="ARBA" id="ARBA00022741"/>
    </source>
</evidence>
<dbReference type="InterPro" id="IPR004358">
    <property type="entry name" value="Sig_transdc_His_kin-like_C"/>
</dbReference>
<evidence type="ECO:0000256" key="1">
    <source>
        <dbReference type="ARBA" id="ARBA00000085"/>
    </source>
</evidence>
<dbReference type="PROSITE" id="PS50113">
    <property type="entry name" value="PAC"/>
    <property type="match status" value="1"/>
</dbReference>
<dbReference type="RefSeq" id="WP_164696032.1">
    <property type="nucleotide sequence ID" value="NZ_JAAIKB010000008.1"/>
</dbReference>
<dbReference type="Gene3D" id="3.30.565.10">
    <property type="entry name" value="Histidine kinase-like ATPase, C-terminal domain"/>
    <property type="match status" value="1"/>
</dbReference>
<dbReference type="PROSITE" id="PS50109">
    <property type="entry name" value="HIS_KIN"/>
    <property type="match status" value="1"/>
</dbReference>
<dbReference type="PROSITE" id="PS50112">
    <property type="entry name" value="PAS"/>
    <property type="match status" value="1"/>
</dbReference>
<keyword evidence="8" id="KW-0812">Transmembrane</keyword>
<evidence type="ECO:0000256" key="3">
    <source>
        <dbReference type="ARBA" id="ARBA00022679"/>
    </source>
</evidence>
<sequence length="511" mass="54250">MPNLAPPGVCMLLEPDLAWLHLLSDIGTGLAYFSIPAALVVFALRRRDLAYPWIFGLFALFIIACGATHFAHAWAMFYPNPLLEGLIKAFCAAVSIATAITLWPLLPRLLALPSPAALAREVEERRLAERRALDSEARTAAFIANLAEALFVLRVDQGGTRFVTETVNPAYERLFGLPASQVVGKDAQTGFIPGVTERVLPNWQRAVATGEVQRYEVEAETPHGHRLWQTVLVPMRNAAGEVDRLLGSARDVTETRRLQAGIVESARLATIGTMCAGLAHETSQPLNAAALWLRHARNAATGLMTEQGARLMAALNVIDSQLRRAGDLVSRIRGLATETGEAETFDAARVARAAVRIADGQYAPDDIALSFTAPSGPLPVTGSPARLEEAVLHLLSNARDAVLEARATDPAAPARIGVALREQGGRVVIEVRDSGPGVPDALRQSIFDPFFTTKDPGHGSGLGLSLAAAVARGMGGGIAVSNPPEGGACFTMTLVLSEPTAQGLMPLAVAC</sequence>
<accession>A0A6M1LPL3</accession>
<feature type="transmembrane region" description="Helical" evidence="8">
    <location>
        <begin position="51"/>
        <end position="74"/>
    </location>
</feature>
<dbReference type="Pfam" id="PF08448">
    <property type="entry name" value="PAS_4"/>
    <property type="match status" value="1"/>
</dbReference>
<evidence type="ECO:0000259" key="9">
    <source>
        <dbReference type="PROSITE" id="PS50109"/>
    </source>
</evidence>
<dbReference type="InterPro" id="IPR035965">
    <property type="entry name" value="PAS-like_dom_sf"/>
</dbReference>
<keyword evidence="5" id="KW-0418">Kinase</keyword>
<dbReference type="SUPFAM" id="SSF55874">
    <property type="entry name" value="ATPase domain of HSP90 chaperone/DNA topoisomerase II/histidine kinase"/>
    <property type="match status" value="1"/>
</dbReference>
<dbReference type="InterPro" id="IPR003594">
    <property type="entry name" value="HATPase_dom"/>
</dbReference>
<keyword evidence="13" id="KW-1185">Reference proteome</keyword>
<keyword evidence="3" id="KW-0808">Transferase</keyword>
<evidence type="ECO:0000256" key="2">
    <source>
        <dbReference type="ARBA" id="ARBA00012438"/>
    </source>
</evidence>
<evidence type="ECO:0000256" key="7">
    <source>
        <dbReference type="ARBA" id="ARBA00023012"/>
    </source>
</evidence>
<dbReference type="SUPFAM" id="SSF55785">
    <property type="entry name" value="PYP-like sensor domain (PAS domain)"/>
    <property type="match status" value="1"/>
</dbReference>
<dbReference type="PANTHER" id="PTHR43065:SF46">
    <property type="entry name" value="C4-DICARBOXYLATE TRANSPORT SENSOR PROTEIN DCTB"/>
    <property type="match status" value="1"/>
</dbReference>
<evidence type="ECO:0000259" key="10">
    <source>
        <dbReference type="PROSITE" id="PS50112"/>
    </source>
</evidence>
<gene>
    <name evidence="12" type="ORF">G3576_19060</name>
</gene>
<keyword evidence="8" id="KW-0472">Membrane</keyword>
<dbReference type="PANTHER" id="PTHR43065">
    <property type="entry name" value="SENSOR HISTIDINE KINASE"/>
    <property type="match status" value="1"/>
</dbReference>
<protein>
    <recommendedName>
        <fullName evidence="2">histidine kinase</fullName>
        <ecNumber evidence="2">2.7.13.3</ecNumber>
    </recommendedName>
</protein>
<keyword evidence="8" id="KW-1133">Transmembrane helix</keyword>
<evidence type="ECO:0000256" key="5">
    <source>
        <dbReference type="ARBA" id="ARBA00022777"/>
    </source>
</evidence>
<dbReference type="Gene3D" id="3.30.450.20">
    <property type="entry name" value="PAS domain"/>
    <property type="match status" value="1"/>
</dbReference>
<keyword evidence="6" id="KW-0067">ATP-binding</keyword>
<keyword evidence="7" id="KW-0902">Two-component regulatory system</keyword>
<dbReference type="GO" id="GO:0000160">
    <property type="term" value="P:phosphorelay signal transduction system"/>
    <property type="evidence" value="ECO:0007669"/>
    <property type="project" value="UniProtKB-KW"/>
</dbReference>
<evidence type="ECO:0000256" key="6">
    <source>
        <dbReference type="ARBA" id="ARBA00022840"/>
    </source>
</evidence>
<feature type="domain" description="PAC" evidence="11">
    <location>
        <begin position="213"/>
        <end position="264"/>
    </location>
</feature>
<dbReference type="InterPro" id="IPR000014">
    <property type="entry name" value="PAS"/>
</dbReference>
<dbReference type="InterPro" id="IPR036890">
    <property type="entry name" value="HATPase_C_sf"/>
</dbReference>
<feature type="transmembrane region" description="Helical" evidence="8">
    <location>
        <begin position="20"/>
        <end position="44"/>
    </location>
</feature>
<dbReference type="Gene3D" id="1.10.287.130">
    <property type="match status" value="1"/>
</dbReference>
<comment type="catalytic activity">
    <reaction evidence="1">
        <text>ATP + protein L-histidine = ADP + protein N-phospho-L-histidine.</text>
        <dbReference type="EC" id="2.7.13.3"/>
    </reaction>
</comment>
<dbReference type="SMART" id="SM00387">
    <property type="entry name" value="HATPase_c"/>
    <property type="match status" value="1"/>
</dbReference>